<sequence>MYIWSVIIDTHLPENTTLNHIESDDDKMLRDIRNYHKLVRKLIYLTNTRLDISYDVHCLRQVMHAPLESHLNAALRVLRYLKGSPTTRKSVSGYCVFLGDSLVTWKSKKQTTLFKSSAEAEYRSMVSAIYEVIWLSNLLGDMGVEGLLPVVLYCDNSSTLQIAANLQIADILTKALDIGQHSILCEKLGLLDMFKVEKLDRGGHSGQVLILLWLYKDKDGYRVSYNSFFIVYLSQALIASDSFLFID</sequence>
<dbReference type="PANTHER" id="PTHR11439">
    <property type="entry name" value="GAG-POL-RELATED RETROTRANSPOSON"/>
    <property type="match status" value="1"/>
</dbReference>
<dbReference type="PANTHER" id="PTHR11439:SF489">
    <property type="entry name" value="RNA-DIRECTED DNA POLYMERASE"/>
    <property type="match status" value="1"/>
</dbReference>
<proteinExistence type="predicted"/>
<comment type="caution">
    <text evidence="1">The sequence shown here is derived from an EMBL/GenBank/DDBJ whole genome shotgun (WGS) entry which is preliminary data.</text>
</comment>
<reference evidence="1" key="2">
    <citation type="submission" date="2022-01" db="EMBL/GenBank/DDBJ databases">
        <authorList>
            <person name="Yamashiro T."/>
            <person name="Shiraishi A."/>
            <person name="Satake H."/>
            <person name="Nakayama K."/>
        </authorList>
    </citation>
    <scope>NUCLEOTIDE SEQUENCE</scope>
</reference>
<gene>
    <name evidence="1" type="ORF">Tco_0652297</name>
</gene>
<keyword evidence="2" id="KW-1185">Reference proteome</keyword>
<dbReference type="EMBL" id="BQNB010009011">
    <property type="protein sequence ID" value="GJS57513.1"/>
    <property type="molecule type" value="Genomic_DNA"/>
</dbReference>
<evidence type="ECO:0000313" key="2">
    <source>
        <dbReference type="Proteomes" id="UP001151760"/>
    </source>
</evidence>
<name>A0ABQ4WXG3_9ASTR</name>
<reference evidence="1" key="1">
    <citation type="journal article" date="2022" name="Int. J. Mol. Sci.">
        <title>Draft Genome of Tanacetum Coccineum: Genomic Comparison of Closely Related Tanacetum-Family Plants.</title>
        <authorList>
            <person name="Yamashiro T."/>
            <person name="Shiraishi A."/>
            <person name="Nakayama K."/>
            <person name="Satake H."/>
        </authorList>
    </citation>
    <scope>NUCLEOTIDE SEQUENCE</scope>
</reference>
<dbReference type="CDD" id="cd09272">
    <property type="entry name" value="RNase_HI_RT_Ty1"/>
    <property type="match status" value="1"/>
</dbReference>
<dbReference type="Proteomes" id="UP001151760">
    <property type="component" value="Unassembled WGS sequence"/>
</dbReference>
<evidence type="ECO:0000313" key="1">
    <source>
        <dbReference type="EMBL" id="GJS57513.1"/>
    </source>
</evidence>
<accession>A0ABQ4WXG3</accession>
<organism evidence="1 2">
    <name type="scientific">Tanacetum coccineum</name>
    <dbReference type="NCBI Taxonomy" id="301880"/>
    <lineage>
        <taxon>Eukaryota</taxon>
        <taxon>Viridiplantae</taxon>
        <taxon>Streptophyta</taxon>
        <taxon>Embryophyta</taxon>
        <taxon>Tracheophyta</taxon>
        <taxon>Spermatophyta</taxon>
        <taxon>Magnoliopsida</taxon>
        <taxon>eudicotyledons</taxon>
        <taxon>Gunneridae</taxon>
        <taxon>Pentapetalae</taxon>
        <taxon>asterids</taxon>
        <taxon>campanulids</taxon>
        <taxon>Asterales</taxon>
        <taxon>Asteraceae</taxon>
        <taxon>Asteroideae</taxon>
        <taxon>Anthemideae</taxon>
        <taxon>Anthemidinae</taxon>
        <taxon>Tanacetum</taxon>
    </lineage>
</organism>
<protein>
    <submittedName>
        <fullName evidence="1">Uncharacterized protein</fullName>
    </submittedName>
</protein>